<dbReference type="CDD" id="cd13962">
    <property type="entry name" value="PT_UbiA_UBIAD1"/>
    <property type="match status" value="1"/>
</dbReference>
<feature type="transmembrane region" description="Helical" evidence="8">
    <location>
        <begin position="113"/>
        <end position="132"/>
    </location>
</feature>
<evidence type="ECO:0000256" key="3">
    <source>
        <dbReference type="ARBA" id="ARBA00022428"/>
    </source>
</evidence>
<accession>A0A1S6IRE4</accession>
<dbReference type="GO" id="GO:0042371">
    <property type="term" value="P:vitamin K biosynthetic process"/>
    <property type="evidence" value="ECO:0007669"/>
    <property type="project" value="TreeGrafter"/>
</dbReference>
<dbReference type="PANTHER" id="PTHR13929:SF0">
    <property type="entry name" value="UBIA PRENYLTRANSFERASE DOMAIN-CONTAINING PROTEIN 1"/>
    <property type="match status" value="1"/>
</dbReference>
<evidence type="ECO:0000256" key="1">
    <source>
        <dbReference type="ARBA" id="ARBA00004141"/>
    </source>
</evidence>
<dbReference type="EMBL" id="CP019728">
    <property type="protein sequence ID" value="AQS54116.1"/>
    <property type="molecule type" value="Genomic_DNA"/>
</dbReference>
<dbReference type="GO" id="GO:0016020">
    <property type="term" value="C:membrane"/>
    <property type="evidence" value="ECO:0007669"/>
    <property type="project" value="UniProtKB-SubCell"/>
</dbReference>
<dbReference type="UniPathway" id="UPA00079"/>
<dbReference type="GO" id="GO:0046428">
    <property type="term" value="F:1,4-dihydroxy-2-naphthoate polyprenyltransferase activity"/>
    <property type="evidence" value="ECO:0007669"/>
    <property type="project" value="UniProtKB-EC"/>
</dbReference>
<keyword evidence="3" id="KW-0474">Menaquinone biosynthesis</keyword>
<feature type="transmembrane region" description="Helical" evidence="8">
    <location>
        <begin position="248"/>
        <end position="271"/>
    </location>
</feature>
<dbReference type="STRING" id="708126.BW727_101762"/>
<keyword evidence="6 8" id="KW-1133">Transmembrane helix</keyword>
<dbReference type="InterPro" id="IPR000537">
    <property type="entry name" value="UbiA_prenyltransferase"/>
</dbReference>
<dbReference type="KEGG" id="jda:BW727_101762"/>
<dbReference type="EC" id="2.5.1.74" evidence="9"/>
<comment type="subcellular location">
    <subcellularLocation>
        <location evidence="1">Membrane</location>
        <topology evidence="1">Multi-pass membrane protein</topology>
    </subcellularLocation>
</comment>
<reference evidence="9 10" key="1">
    <citation type="journal article" date="2014" name="Int. J. Syst. Evol. Microbiol.">
        <title>Jeotgalibaca dankookensis gen. nov., sp. nov., a member of the family Carnobacteriaceae, isolated from seujeot (Korean traditional food).</title>
        <authorList>
            <person name="Lee D.G."/>
            <person name="Trujillo M.E."/>
            <person name="Kang H."/>
            <person name="Ahn T.Y."/>
        </authorList>
    </citation>
    <scope>NUCLEOTIDE SEQUENCE [LARGE SCALE GENOMIC DNA]</scope>
    <source>
        <strain evidence="9 10">EX-07</strain>
    </source>
</reference>
<evidence type="ECO:0000256" key="2">
    <source>
        <dbReference type="ARBA" id="ARBA00004863"/>
    </source>
</evidence>
<evidence type="ECO:0000313" key="9">
    <source>
        <dbReference type="EMBL" id="AQS54116.1"/>
    </source>
</evidence>
<feature type="transmembrane region" description="Helical" evidence="8">
    <location>
        <begin position="292"/>
        <end position="312"/>
    </location>
</feature>
<name>A0A1S6IRE4_9LACT</name>
<protein>
    <submittedName>
        <fullName evidence="9">1,4-dihydroxy-2-naphthoate octaprenyltransferase</fullName>
        <ecNumber evidence="9">2.5.1.74</ecNumber>
    </submittedName>
</protein>
<dbReference type="GO" id="GO:0009234">
    <property type="term" value="P:menaquinone biosynthetic process"/>
    <property type="evidence" value="ECO:0007669"/>
    <property type="project" value="UniProtKB-UniPathway"/>
</dbReference>
<dbReference type="PIRSF" id="PIRSF005355">
    <property type="entry name" value="UBIAD1"/>
    <property type="match status" value="1"/>
</dbReference>
<feature type="transmembrane region" description="Helical" evidence="8">
    <location>
        <begin position="224"/>
        <end position="242"/>
    </location>
</feature>
<evidence type="ECO:0000256" key="7">
    <source>
        <dbReference type="ARBA" id="ARBA00023136"/>
    </source>
</evidence>
<sequence length="313" mass="35278">MTLLTFFELVEIRTKLASLFPFVIGTLYAVYYFESFNGWNTLLFFISMLIFDMATTAINNTVDYVKAKNSDYRDKENVLGREGLSVRNTTMLIISMIVLASLLGLLLTYRTNLLLLIIGVICFVIGILYTFGPFPISRMPLGEVLSGLTMGFGIFFIAVFINVPEDALASLTLTWPRFNLDGDLSAILVVFLSSLPLVLTIANIMLANNTCDFETDITNHRYTLVYYIGKPVAIKLYAILYYSVFISIIVAVLVKVMTPWMLGVLLVWPLVQRNIRLFTAKQDKQETFPLTLMNLVVIHVSQIILLIVGIIFS</sequence>
<gene>
    <name evidence="9" type="primary">menA_1</name>
    <name evidence="9" type="ORF">BW727_101762</name>
</gene>
<dbReference type="PANTHER" id="PTHR13929">
    <property type="entry name" value="1,4-DIHYDROXY-2-NAPHTHOATE OCTAPRENYLTRANSFERASE"/>
    <property type="match status" value="1"/>
</dbReference>
<dbReference type="OrthoDB" id="9767568at2"/>
<dbReference type="NCBIfam" id="NF009926">
    <property type="entry name" value="PRK13387.1"/>
    <property type="match status" value="1"/>
</dbReference>
<dbReference type="Gene3D" id="1.10.357.140">
    <property type="entry name" value="UbiA prenyltransferase"/>
    <property type="match status" value="1"/>
</dbReference>
<feature type="transmembrane region" description="Helical" evidence="8">
    <location>
        <begin position="12"/>
        <end position="33"/>
    </location>
</feature>
<keyword evidence="10" id="KW-1185">Reference proteome</keyword>
<evidence type="ECO:0000256" key="6">
    <source>
        <dbReference type="ARBA" id="ARBA00022989"/>
    </source>
</evidence>
<keyword evidence="4 9" id="KW-0808">Transferase</keyword>
<dbReference type="Pfam" id="PF01040">
    <property type="entry name" value="UbiA"/>
    <property type="match status" value="1"/>
</dbReference>
<keyword evidence="7 8" id="KW-0472">Membrane</keyword>
<dbReference type="RefSeq" id="WP_062472215.1">
    <property type="nucleotide sequence ID" value="NZ_BBYN01000039.1"/>
</dbReference>
<comment type="pathway">
    <text evidence="2">Quinol/quinone metabolism; menaquinone biosynthesis.</text>
</comment>
<proteinExistence type="predicted"/>
<keyword evidence="5 8" id="KW-0812">Transmembrane</keyword>
<feature type="transmembrane region" description="Helical" evidence="8">
    <location>
        <begin position="89"/>
        <end position="107"/>
    </location>
</feature>
<dbReference type="InterPro" id="IPR044878">
    <property type="entry name" value="UbiA_sf"/>
</dbReference>
<dbReference type="Proteomes" id="UP000188993">
    <property type="component" value="Chromosome"/>
</dbReference>
<evidence type="ECO:0000256" key="8">
    <source>
        <dbReference type="SAM" id="Phobius"/>
    </source>
</evidence>
<feature type="transmembrane region" description="Helical" evidence="8">
    <location>
        <begin position="39"/>
        <end position="58"/>
    </location>
</feature>
<evidence type="ECO:0000256" key="5">
    <source>
        <dbReference type="ARBA" id="ARBA00022692"/>
    </source>
</evidence>
<evidence type="ECO:0000256" key="4">
    <source>
        <dbReference type="ARBA" id="ARBA00022679"/>
    </source>
</evidence>
<evidence type="ECO:0000313" key="10">
    <source>
        <dbReference type="Proteomes" id="UP000188993"/>
    </source>
</evidence>
<dbReference type="NCBIfam" id="NF004752">
    <property type="entry name" value="PRK06080.1-4"/>
    <property type="match status" value="1"/>
</dbReference>
<dbReference type="InterPro" id="IPR026046">
    <property type="entry name" value="UBIAD1"/>
</dbReference>
<feature type="transmembrane region" description="Helical" evidence="8">
    <location>
        <begin position="144"/>
        <end position="164"/>
    </location>
</feature>
<dbReference type="AlphaFoldDB" id="A0A1S6IRE4"/>
<organism evidence="9 10">
    <name type="scientific">Jeotgalibaca dankookensis</name>
    <dbReference type="NCBI Taxonomy" id="708126"/>
    <lineage>
        <taxon>Bacteria</taxon>
        <taxon>Bacillati</taxon>
        <taxon>Bacillota</taxon>
        <taxon>Bacilli</taxon>
        <taxon>Lactobacillales</taxon>
        <taxon>Carnobacteriaceae</taxon>
        <taxon>Jeotgalibaca</taxon>
    </lineage>
</organism>
<feature type="transmembrane region" description="Helical" evidence="8">
    <location>
        <begin position="184"/>
        <end position="204"/>
    </location>
</feature>